<organism evidence="2 3">
    <name type="scientific">Meloidogyne incognita</name>
    <name type="common">Southern root-knot nematode worm</name>
    <name type="synonym">Oxyuris incognita</name>
    <dbReference type="NCBI Taxonomy" id="6306"/>
    <lineage>
        <taxon>Eukaryota</taxon>
        <taxon>Metazoa</taxon>
        <taxon>Ecdysozoa</taxon>
        <taxon>Nematoda</taxon>
        <taxon>Chromadorea</taxon>
        <taxon>Rhabditida</taxon>
        <taxon>Tylenchina</taxon>
        <taxon>Tylenchomorpha</taxon>
        <taxon>Tylenchoidea</taxon>
        <taxon>Meloidogynidae</taxon>
        <taxon>Meloidogyninae</taxon>
        <taxon>Meloidogyne</taxon>
        <taxon>Meloidogyne incognita group</taxon>
    </lineage>
</organism>
<feature type="transmembrane region" description="Helical" evidence="1">
    <location>
        <begin position="179"/>
        <end position="198"/>
    </location>
</feature>
<sequence length="203" mass="23446">MSLLWRITEIIQKPIFVFLPLFWLLTAGQHFVTAAALATIARLYCMSCVKVESDTTVLDQFRVRQGLPLPICEMEPLECEPHQDTCVTISMQITYRQYWVGSGCDQRVNYDFPTGGRDGCVEKPEIYRVNYDFPTGGRDGCVEKPEIYRNFLPGFMEERRSLQRLCLCSTNLCNGGSNRFLRCSFLTILIFILFILIIERIFL</sequence>
<dbReference type="Proteomes" id="UP000887563">
    <property type="component" value="Unplaced"/>
</dbReference>
<reference evidence="3" key="1">
    <citation type="submission" date="2022-11" db="UniProtKB">
        <authorList>
            <consortium name="WormBaseParasite"/>
        </authorList>
    </citation>
    <scope>IDENTIFICATION</scope>
</reference>
<evidence type="ECO:0000313" key="2">
    <source>
        <dbReference type="Proteomes" id="UP000887563"/>
    </source>
</evidence>
<keyword evidence="1" id="KW-1133">Transmembrane helix</keyword>
<keyword evidence="1" id="KW-0472">Membrane</keyword>
<dbReference type="AlphaFoldDB" id="A0A914N9S9"/>
<keyword evidence="2" id="KW-1185">Reference proteome</keyword>
<proteinExistence type="predicted"/>
<evidence type="ECO:0000256" key="1">
    <source>
        <dbReference type="SAM" id="Phobius"/>
    </source>
</evidence>
<accession>A0A914N9S9</accession>
<dbReference type="WBParaSite" id="Minc3s04396g36195">
    <property type="protein sequence ID" value="Minc3s04396g36195"/>
    <property type="gene ID" value="Minc3s04396g36195"/>
</dbReference>
<evidence type="ECO:0000313" key="3">
    <source>
        <dbReference type="WBParaSite" id="Minc3s04396g36195"/>
    </source>
</evidence>
<keyword evidence="1" id="KW-0812">Transmembrane</keyword>
<name>A0A914N9S9_MELIC</name>
<protein>
    <submittedName>
        <fullName evidence="3">Uncharacterized protein</fullName>
    </submittedName>
</protein>